<dbReference type="GO" id="GO:0016787">
    <property type="term" value="F:hydrolase activity"/>
    <property type="evidence" value="ECO:0007669"/>
    <property type="project" value="UniProtKB-KW"/>
</dbReference>
<dbReference type="PRINTS" id="PR00412">
    <property type="entry name" value="EPOXHYDRLASE"/>
</dbReference>
<evidence type="ECO:0000313" key="4">
    <source>
        <dbReference type="Proteomes" id="UP000000271"/>
    </source>
</evidence>
<accession>D6XWJ8</accession>
<dbReference type="Gene3D" id="3.40.50.1820">
    <property type="entry name" value="alpha/beta hydrolase"/>
    <property type="match status" value="1"/>
</dbReference>
<organism evidence="3 4">
    <name type="scientific">Bacillus selenitireducens (strain ATCC 700615 / DSM 15326 / MLS10)</name>
    <dbReference type="NCBI Taxonomy" id="439292"/>
    <lineage>
        <taxon>Bacteria</taxon>
        <taxon>Bacillati</taxon>
        <taxon>Bacillota</taxon>
        <taxon>Bacilli</taxon>
        <taxon>Bacillales</taxon>
        <taxon>Bacillaceae</taxon>
        <taxon>Salisediminibacterium</taxon>
    </lineage>
</organism>
<dbReference type="InterPro" id="IPR000073">
    <property type="entry name" value="AB_hydrolase_1"/>
</dbReference>
<dbReference type="RefSeq" id="WP_013171269.1">
    <property type="nucleotide sequence ID" value="NC_014219.1"/>
</dbReference>
<proteinExistence type="predicted"/>
<feature type="domain" description="AB hydrolase-1" evidence="2">
    <location>
        <begin position="78"/>
        <end position="308"/>
    </location>
</feature>
<keyword evidence="1" id="KW-0472">Membrane</keyword>
<dbReference type="PANTHER" id="PTHR43689:SF8">
    <property type="entry name" value="ALPHA_BETA-HYDROLASES SUPERFAMILY PROTEIN"/>
    <property type="match status" value="1"/>
</dbReference>
<protein>
    <submittedName>
        <fullName evidence="3">Alpha/beta hydrolase fold protein</fullName>
    </submittedName>
</protein>
<dbReference type="STRING" id="439292.Bsel_0300"/>
<dbReference type="EMBL" id="CP001791">
    <property type="protein sequence ID" value="ADH97840.1"/>
    <property type="molecule type" value="Genomic_DNA"/>
</dbReference>
<reference evidence="3" key="1">
    <citation type="submission" date="2009-10" db="EMBL/GenBank/DDBJ databases">
        <title>Complete sequence of Bacillus selenitireducens MLS10.</title>
        <authorList>
            <consortium name="US DOE Joint Genome Institute"/>
            <person name="Lucas S."/>
            <person name="Copeland A."/>
            <person name="Lapidus A."/>
            <person name="Glavina del Rio T."/>
            <person name="Dalin E."/>
            <person name="Tice H."/>
            <person name="Bruce D."/>
            <person name="Goodwin L."/>
            <person name="Pitluck S."/>
            <person name="Sims D."/>
            <person name="Brettin T."/>
            <person name="Detter J.C."/>
            <person name="Han C."/>
            <person name="Larimer F."/>
            <person name="Land M."/>
            <person name="Hauser L."/>
            <person name="Kyrpides N."/>
            <person name="Ovchinnikova G."/>
            <person name="Stolz J."/>
        </authorList>
    </citation>
    <scope>NUCLEOTIDE SEQUENCE [LARGE SCALE GENOMIC DNA]</scope>
    <source>
        <strain evidence="3">MLS10</strain>
    </source>
</reference>
<dbReference type="PANTHER" id="PTHR43689">
    <property type="entry name" value="HYDROLASE"/>
    <property type="match status" value="1"/>
</dbReference>
<evidence type="ECO:0000313" key="3">
    <source>
        <dbReference type="EMBL" id="ADH97840.1"/>
    </source>
</evidence>
<keyword evidence="4" id="KW-1185">Reference proteome</keyword>
<name>D6XWJ8_BACIE</name>
<dbReference type="Pfam" id="PF00561">
    <property type="entry name" value="Abhydrolase_1"/>
    <property type="match status" value="1"/>
</dbReference>
<dbReference type="eggNOG" id="COG0596">
    <property type="taxonomic scope" value="Bacteria"/>
</dbReference>
<evidence type="ECO:0000256" key="1">
    <source>
        <dbReference type="SAM" id="Phobius"/>
    </source>
</evidence>
<dbReference type="HOGENOM" id="CLU_020336_13_2_9"/>
<dbReference type="Proteomes" id="UP000000271">
    <property type="component" value="Chromosome"/>
</dbReference>
<sequence length="328" mass="36920">MNGVDKQVPRWKTWLIRSGLILAGLLVVFMILPFLIPVSEQDGFAQDTPFEDSAFAEVDGVWLHYRISEPEEAEEAETVLFVHGLGGSTYSWRYQVEPFTEAGYRVIRVDLPVFGYSDRQRGLEHSMANRSMWLWGLLDELETEEVHLAGHSMGGGVITQMALDEPERIRSLIYVAGAVYNEPRSSFILDFPPVQRGIEVIAPRIAFTEARIRGILDSAYGQPVNDELVHAYLDTFNVQGTPGAWVDLLRSTTSVDTERLHELGHPALLLWGEDDSWVSVQEGEMLRDALPNASMAVLEGSGHMPMETDYPWFNDHVIAFLDELVVDE</sequence>
<gene>
    <name evidence="3" type="ordered locus">Bsel_0300</name>
</gene>
<dbReference type="KEGG" id="bse:Bsel_0300"/>
<dbReference type="InterPro" id="IPR000639">
    <property type="entry name" value="Epox_hydrolase-like"/>
</dbReference>
<dbReference type="SUPFAM" id="SSF53474">
    <property type="entry name" value="alpha/beta-Hydrolases"/>
    <property type="match status" value="1"/>
</dbReference>
<dbReference type="PRINTS" id="PR00111">
    <property type="entry name" value="ABHYDROLASE"/>
</dbReference>
<evidence type="ECO:0000259" key="2">
    <source>
        <dbReference type="Pfam" id="PF00561"/>
    </source>
</evidence>
<feature type="transmembrane region" description="Helical" evidence="1">
    <location>
        <begin position="14"/>
        <end position="36"/>
    </location>
</feature>
<dbReference type="OrthoDB" id="9797695at2"/>
<keyword evidence="1" id="KW-1133">Transmembrane helix</keyword>
<dbReference type="AlphaFoldDB" id="D6XWJ8"/>
<keyword evidence="1" id="KW-0812">Transmembrane</keyword>
<dbReference type="InterPro" id="IPR029058">
    <property type="entry name" value="AB_hydrolase_fold"/>
</dbReference>
<keyword evidence="3" id="KW-0378">Hydrolase</keyword>